<gene>
    <name evidence="2" type="ORF">ACHAXA_000131</name>
</gene>
<feature type="compositionally biased region" description="Low complexity" evidence="1">
    <location>
        <begin position="265"/>
        <end position="279"/>
    </location>
</feature>
<name>A0ABD3SCE7_9STRA</name>
<evidence type="ECO:0000313" key="2">
    <source>
        <dbReference type="EMBL" id="KAL3822063.1"/>
    </source>
</evidence>
<sequence>MSTRIAPAFELADSLPVRTGQKHRRGMGHTNNGRKIPVASQSSTLSAGETPQQHTQSQTSYYTTDAWDNADSYHRKDDIPSTGSLTYSSCSSEGNDGSANKTSFADIIKLIESEVECEGASELKSFTSKESVVASGMGGSNHASGKKKLDRETAVAGWMQRTKDHSMQKQKEQHAKVTKQTSTAAIYKSLEFKSIVDDRDEGSVFGLGVDENVLETISGHDDDRQDPYQISLATTRNRLSGRVTPTPNSWHERTSMSSPVANTLSSTNSHHSKSSSDGSWETPIPSSPPHNCATMMKPPQARSTTSLTKLSERGGETNEAFYAKSWMSGFSDAFNFDGFDTDEAFDFSGFKFQK</sequence>
<proteinExistence type="predicted"/>
<dbReference type="Proteomes" id="UP001530377">
    <property type="component" value="Unassembled WGS sequence"/>
</dbReference>
<organism evidence="2 3">
    <name type="scientific">Cyclostephanos tholiformis</name>
    <dbReference type="NCBI Taxonomy" id="382380"/>
    <lineage>
        <taxon>Eukaryota</taxon>
        <taxon>Sar</taxon>
        <taxon>Stramenopiles</taxon>
        <taxon>Ochrophyta</taxon>
        <taxon>Bacillariophyta</taxon>
        <taxon>Coscinodiscophyceae</taxon>
        <taxon>Thalassiosirophycidae</taxon>
        <taxon>Stephanodiscales</taxon>
        <taxon>Stephanodiscaceae</taxon>
        <taxon>Cyclostephanos</taxon>
    </lineage>
</organism>
<feature type="region of interest" description="Disordered" evidence="1">
    <location>
        <begin position="232"/>
        <end position="313"/>
    </location>
</feature>
<reference evidence="2 3" key="1">
    <citation type="submission" date="2024-10" db="EMBL/GenBank/DDBJ databases">
        <title>Updated reference genomes for cyclostephanoid diatoms.</title>
        <authorList>
            <person name="Roberts W.R."/>
            <person name="Alverson A.J."/>
        </authorList>
    </citation>
    <scope>NUCLEOTIDE SEQUENCE [LARGE SCALE GENOMIC DNA]</scope>
    <source>
        <strain evidence="2 3">AJA228-03</strain>
    </source>
</reference>
<feature type="region of interest" description="Disordered" evidence="1">
    <location>
        <begin position="1"/>
        <end position="99"/>
    </location>
</feature>
<feature type="compositionally biased region" description="Polar residues" evidence="1">
    <location>
        <begin position="29"/>
        <end position="51"/>
    </location>
</feature>
<dbReference type="AlphaFoldDB" id="A0ABD3SCE7"/>
<comment type="caution">
    <text evidence="2">The sequence shown here is derived from an EMBL/GenBank/DDBJ whole genome shotgun (WGS) entry which is preliminary data.</text>
</comment>
<keyword evidence="3" id="KW-1185">Reference proteome</keyword>
<feature type="compositionally biased region" description="Low complexity" evidence="1">
    <location>
        <begin position="81"/>
        <end position="92"/>
    </location>
</feature>
<evidence type="ECO:0000256" key="1">
    <source>
        <dbReference type="SAM" id="MobiDB-lite"/>
    </source>
</evidence>
<dbReference type="EMBL" id="JALLPB020000075">
    <property type="protein sequence ID" value="KAL3822063.1"/>
    <property type="molecule type" value="Genomic_DNA"/>
</dbReference>
<feature type="compositionally biased region" description="Polar residues" evidence="1">
    <location>
        <begin position="232"/>
        <end position="264"/>
    </location>
</feature>
<evidence type="ECO:0000313" key="3">
    <source>
        <dbReference type="Proteomes" id="UP001530377"/>
    </source>
</evidence>
<accession>A0ABD3SCE7</accession>
<feature type="compositionally biased region" description="Low complexity" evidence="1">
    <location>
        <begin position="52"/>
        <end position="64"/>
    </location>
</feature>
<protein>
    <submittedName>
        <fullName evidence="2">Uncharacterized protein</fullName>
    </submittedName>
</protein>